<dbReference type="InterPro" id="IPR027417">
    <property type="entry name" value="P-loop_NTPase"/>
</dbReference>
<feature type="binding site" evidence="10">
    <location>
        <begin position="14"/>
        <end position="19"/>
    </location>
    <ligand>
        <name>substrate</name>
    </ligand>
</feature>
<dbReference type="Proteomes" id="UP000244571">
    <property type="component" value="Chromosome"/>
</dbReference>
<comment type="subunit">
    <text evidence="10">Monomer.</text>
</comment>
<keyword evidence="7 10" id="KW-0067">ATP-binding</keyword>
<evidence type="ECO:0000256" key="2">
    <source>
        <dbReference type="ARBA" id="ARBA00003213"/>
    </source>
</evidence>
<dbReference type="KEGG" id="boz:DBV39_17825"/>
<evidence type="ECO:0000256" key="10">
    <source>
        <dbReference type="HAMAP-Rule" id="MF_00185"/>
    </source>
</evidence>
<comment type="cofactor">
    <cofactor evidence="1 10">
        <name>Mg(2+)</name>
        <dbReference type="ChEBI" id="CHEBI:18420"/>
    </cofactor>
</comment>
<evidence type="ECO:0000313" key="15">
    <source>
        <dbReference type="Proteomes" id="UP000244571"/>
    </source>
</evidence>
<dbReference type="GO" id="GO:0006400">
    <property type="term" value="P:tRNA modification"/>
    <property type="evidence" value="ECO:0007669"/>
    <property type="project" value="TreeGrafter"/>
</dbReference>
<dbReference type="EMBL" id="CP028901">
    <property type="protein sequence ID" value="AWB35289.1"/>
    <property type="molecule type" value="Genomic_DNA"/>
</dbReference>
<dbReference type="GO" id="GO:0052381">
    <property type="term" value="F:tRNA dimethylallyltransferase activity"/>
    <property type="evidence" value="ECO:0007669"/>
    <property type="project" value="UniProtKB-UniRule"/>
</dbReference>
<keyword evidence="6 10" id="KW-0547">Nucleotide-binding</keyword>
<feature type="binding site" evidence="10">
    <location>
        <begin position="12"/>
        <end position="19"/>
    </location>
    <ligand>
        <name>ATP</name>
        <dbReference type="ChEBI" id="CHEBI:30616"/>
    </ligand>
</feature>
<evidence type="ECO:0000256" key="12">
    <source>
        <dbReference type="RuleBase" id="RU003784"/>
    </source>
</evidence>
<comment type="function">
    <text evidence="2 10 12">Catalyzes the transfer of a dimethylallyl group onto the adenine at position 37 in tRNAs that read codons beginning with uridine, leading to the formation of N6-(dimethylallyl)adenosine (i(6)A).</text>
</comment>
<feature type="region of interest" description="Interaction with substrate tRNA" evidence="10">
    <location>
        <begin position="161"/>
        <end position="165"/>
    </location>
</feature>
<keyword evidence="8 10" id="KW-0460">Magnesium</keyword>
<dbReference type="RefSeq" id="WP_108622724.1">
    <property type="nucleotide sequence ID" value="NZ_CP028901.1"/>
</dbReference>
<dbReference type="InterPro" id="IPR039657">
    <property type="entry name" value="Dimethylallyltransferase"/>
</dbReference>
<organism evidence="14 15">
    <name type="scientific">Orrella marina</name>
    <dbReference type="NCBI Taxonomy" id="2163011"/>
    <lineage>
        <taxon>Bacteria</taxon>
        <taxon>Pseudomonadati</taxon>
        <taxon>Pseudomonadota</taxon>
        <taxon>Betaproteobacteria</taxon>
        <taxon>Burkholderiales</taxon>
        <taxon>Alcaligenaceae</taxon>
        <taxon>Orrella</taxon>
    </lineage>
</organism>
<dbReference type="HAMAP" id="MF_00185">
    <property type="entry name" value="IPP_trans"/>
    <property type="match status" value="1"/>
</dbReference>
<comment type="caution">
    <text evidence="10">Lacks conserved residue(s) required for the propagation of feature annotation.</text>
</comment>
<dbReference type="InterPro" id="IPR018022">
    <property type="entry name" value="IPT"/>
</dbReference>
<dbReference type="Gene3D" id="3.40.50.300">
    <property type="entry name" value="P-loop containing nucleotide triphosphate hydrolases"/>
    <property type="match status" value="1"/>
</dbReference>
<feature type="region of interest" description="Interaction with substrate tRNA" evidence="10">
    <location>
        <begin position="37"/>
        <end position="40"/>
    </location>
</feature>
<sequence length="310" mass="33921">MPSDRPIWCLAGPTAAGKSATCAMLAKHLPIEIVNVDSATIYRGMDVGTAKPDAVERMQIRHHLLDILDPSESYSVGRFCQDAKDLIEAIQTRGNLPLLAGGTMMYFNALRKGLDDLPSANPGVRRDIEARAKTTGWPVLHQELMRVDPVTAGRLAPHDSQRIGRALEVHIITGKPLSSLIGTGSGSPALANLRIISLEPSDRSVLHHRIAQRFEQMLERGLVDEVARLFARGDLDASMASIRCVGYRQIWDLLAGKDSLETAREKAIAATRQLAKRQLTWLRAMSDRISVDCLNPDAPSRVLSIISQGV</sequence>
<protein>
    <recommendedName>
        <fullName evidence="10">tRNA dimethylallyltransferase</fullName>
        <ecNumber evidence="10">2.5.1.75</ecNumber>
    </recommendedName>
    <alternativeName>
        <fullName evidence="10">Dimethylallyl diphosphate:tRNA dimethylallyltransferase</fullName>
        <shortName evidence="10">DMAPP:tRNA dimethylallyltransferase</shortName>
        <shortName evidence="10">DMATase</shortName>
    </alternativeName>
    <alternativeName>
        <fullName evidence="10">Isopentenyl-diphosphate:tRNA isopentenyltransferase</fullName>
        <shortName evidence="10">IPP transferase</shortName>
        <shortName evidence="10">IPPT</shortName>
        <shortName evidence="10">IPTase</shortName>
    </alternativeName>
</protein>
<keyword evidence="4 10" id="KW-0808">Transferase</keyword>
<dbReference type="FunFam" id="1.10.20.140:FF:000001">
    <property type="entry name" value="tRNA dimethylallyltransferase"/>
    <property type="match status" value="1"/>
</dbReference>
<evidence type="ECO:0000256" key="6">
    <source>
        <dbReference type="ARBA" id="ARBA00022741"/>
    </source>
</evidence>
<evidence type="ECO:0000256" key="5">
    <source>
        <dbReference type="ARBA" id="ARBA00022694"/>
    </source>
</evidence>
<comment type="catalytic activity">
    <reaction evidence="9 10 11">
        <text>adenosine(37) in tRNA + dimethylallyl diphosphate = N(6)-dimethylallyladenosine(37) in tRNA + diphosphate</text>
        <dbReference type="Rhea" id="RHEA:26482"/>
        <dbReference type="Rhea" id="RHEA-COMP:10162"/>
        <dbReference type="Rhea" id="RHEA-COMP:10375"/>
        <dbReference type="ChEBI" id="CHEBI:33019"/>
        <dbReference type="ChEBI" id="CHEBI:57623"/>
        <dbReference type="ChEBI" id="CHEBI:74411"/>
        <dbReference type="ChEBI" id="CHEBI:74415"/>
        <dbReference type="EC" id="2.5.1.75"/>
    </reaction>
</comment>
<dbReference type="Pfam" id="PF01715">
    <property type="entry name" value="IPPT"/>
    <property type="match status" value="1"/>
</dbReference>
<dbReference type="PANTHER" id="PTHR11088:SF60">
    <property type="entry name" value="TRNA DIMETHYLALLYLTRANSFERASE"/>
    <property type="match status" value="1"/>
</dbReference>
<evidence type="ECO:0000313" key="14">
    <source>
        <dbReference type="EMBL" id="AWB35289.1"/>
    </source>
</evidence>
<dbReference type="NCBIfam" id="TIGR00174">
    <property type="entry name" value="miaA"/>
    <property type="match status" value="1"/>
</dbReference>
<evidence type="ECO:0000256" key="1">
    <source>
        <dbReference type="ARBA" id="ARBA00001946"/>
    </source>
</evidence>
<dbReference type="Gene3D" id="1.10.20.140">
    <property type="match status" value="1"/>
</dbReference>
<evidence type="ECO:0000256" key="3">
    <source>
        <dbReference type="ARBA" id="ARBA00005842"/>
    </source>
</evidence>
<reference evidence="14 15" key="1">
    <citation type="submission" date="2018-04" db="EMBL/GenBank/DDBJ databases">
        <title>Bordetella sp. HZ20 isolated from seawater.</title>
        <authorList>
            <person name="Sun C."/>
        </authorList>
    </citation>
    <scope>NUCLEOTIDE SEQUENCE [LARGE SCALE GENOMIC DNA]</scope>
    <source>
        <strain evidence="14 15">HZ20</strain>
    </source>
</reference>
<evidence type="ECO:0000256" key="8">
    <source>
        <dbReference type="ARBA" id="ARBA00022842"/>
    </source>
</evidence>
<feature type="region of interest" description="Interaction with substrate tRNA" evidence="10">
    <location>
        <begin position="243"/>
        <end position="248"/>
    </location>
</feature>
<gene>
    <name evidence="10" type="primary">miaA</name>
    <name evidence="14" type="ORF">DBV39_17825</name>
</gene>
<dbReference type="OrthoDB" id="9776390at2"/>
<evidence type="ECO:0000256" key="7">
    <source>
        <dbReference type="ARBA" id="ARBA00022840"/>
    </source>
</evidence>
<feature type="site" description="Interaction with substrate tRNA" evidence="10">
    <location>
        <position position="103"/>
    </location>
</feature>
<dbReference type="PANTHER" id="PTHR11088">
    <property type="entry name" value="TRNA DIMETHYLALLYLTRANSFERASE"/>
    <property type="match status" value="1"/>
</dbReference>
<feature type="site" description="Interaction with substrate tRNA" evidence="10">
    <location>
        <position position="125"/>
    </location>
</feature>
<name>A0A2R4XNK8_9BURK</name>
<comment type="similarity">
    <text evidence="3 10 13">Belongs to the IPP transferase family.</text>
</comment>
<dbReference type="GO" id="GO:0005524">
    <property type="term" value="F:ATP binding"/>
    <property type="evidence" value="ECO:0007669"/>
    <property type="project" value="UniProtKB-UniRule"/>
</dbReference>
<evidence type="ECO:0000256" key="9">
    <source>
        <dbReference type="ARBA" id="ARBA00049563"/>
    </source>
</evidence>
<dbReference type="AlphaFoldDB" id="A0A2R4XNK8"/>
<keyword evidence="15" id="KW-1185">Reference proteome</keyword>
<accession>A0A2R4XNK8</accession>
<dbReference type="EC" id="2.5.1.75" evidence="10"/>
<proteinExistence type="inferred from homology"/>
<keyword evidence="5 10" id="KW-0819">tRNA processing</keyword>
<evidence type="ECO:0000256" key="4">
    <source>
        <dbReference type="ARBA" id="ARBA00022679"/>
    </source>
</evidence>
<evidence type="ECO:0000256" key="11">
    <source>
        <dbReference type="RuleBase" id="RU003783"/>
    </source>
</evidence>
<evidence type="ECO:0000256" key="13">
    <source>
        <dbReference type="RuleBase" id="RU003785"/>
    </source>
</evidence>
<dbReference type="SUPFAM" id="SSF52540">
    <property type="entry name" value="P-loop containing nucleoside triphosphate hydrolases"/>
    <property type="match status" value="2"/>
</dbReference>